<accession>A0A542ZP73</accession>
<evidence type="ECO:0000256" key="1">
    <source>
        <dbReference type="SAM" id="MobiDB-lite"/>
    </source>
</evidence>
<evidence type="ECO:0000313" key="2">
    <source>
        <dbReference type="EMBL" id="TQL62152.1"/>
    </source>
</evidence>
<proteinExistence type="predicted"/>
<dbReference type="AlphaFoldDB" id="A0A542ZP73"/>
<dbReference type="RefSeq" id="WP_142121217.1">
    <property type="nucleotide sequence ID" value="NZ_BAAASV010000002.1"/>
</dbReference>
<dbReference type="Proteomes" id="UP000315389">
    <property type="component" value="Unassembled WGS sequence"/>
</dbReference>
<reference evidence="2 3" key="1">
    <citation type="submission" date="2019-06" db="EMBL/GenBank/DDBJ databases">
        <title>Sequencing the genomes of 1000 actinobacteria strains.</title>
        <authorList>
            <person name="Klenk H.-P."/>
        </authorList>
    </citation>
    <scope>NUCLEOTIDE SEQUENCE [LARGE SCALE GENOMIC DNA]</scope>
    <source>
        <strain evidence="2 3">DSM 4813</strain>
    </source>
</reference>
<name>A0A542ZP73_RARFA</name>
<gene>
    <name evidence="2" type="ORF">FB461_1790</name>
</gene>
<sequence length="317" mass="34259">MRNDATVAGGDDFGTTSSPANSRTAEFDAFGPWVDEVRNAEDVPRLYRDHPIDFDTTRLVLKVPRDIERRLANPGMHLYDHLLIVDRHTLTALSRRTDDTYRVETVPLTSIAAVTLAVNLLDGRFVITPADSSPIDVRFSGAAREAMDGLVALLRAEGWHRADVPVGPIRGGTPIADVRLGGVDEILGNDCRADLAASGAYRVLAAFERRAVKSKRTGLRKLIDLLRPLALQGAVLATDGVELRIFGRIAPLRRRSLAEYSDRRVSVSIAAITGVEVAANRDVVDVNDVTIRLGGGSIEVSVPGGSEAERALVALAR</sequence>
<dbReference type="OrthoDB" id="4826692at2"/>
<feature type="compositionally biased region" description="Polar residues" evidence="1">
    <location>
        <begin position="14"/>
        <end position="24"/>
    </location>
</feature>
<keyword evidence="3" id="KW-1185">Reference proteome</keyword>
<protein>
    <submittedName>
        <fullName evidence="2">Uncharacterized protein</fullName>
    </submittedName>
</protein>
<dbReference type="EMBL" id="VFOS01000002">
    <property type="protein sequence ID" value="TQL62152.1"/>
    <property type="molecule type" value="Genomic_DNA"/>
</dbReference>
<organism evidence="2 3">
    <name type="scientific">Rarobacter faecitabidus</name>
    <dbReference type="NCBI Taxonomy" id="13243"/>
    <lineage>
        <taxon>Bacteria</taxon>
        <taxon>Bacillati</taxon>
        <taxon>Actinomycetota</taxon>
        <taxon>Actinomycetes</taxon>
        <taxon>Micrococcales</taxon>
        <taxon>Rarobacteraceae</taxon>
        <taxon>Rarobacter</taxon>
    </lineage>
</organism>
<evidence type="ECO:0000313" key="3">
    <source>
        <dbReference type="Proteomes" id="UP000315389"/>
    </source>
</evidence>
<feature type="region of interest" description="Disordered" evidence="1">
    <location>
        <begin position="1"/>
        <end position="24"/>
    </location>
</feature>
<comment type="caution">
    <text evidence="2">The sequence shown here is derived from an EMBL/GenBank/DDBJ whole genome shotgun (WGS) entry which is preliminary data.</text>
</comment>